<dbReference type="InterPro" id="IPR025241">
    <property type="entry name" value="DUF4190"/>
</dbReference>
<feature type="domain" description="DUF4190" evidence="3">
    <location>
        <begin position="92"/>
        <end position="146"/>
    </location>
</feature>
<dbReference type="Pfam" id="PF13828">
    <property type="entry name" value="DUF4190"/>
    <property type="match status" value="1"/>
</dbReference>
<evidence type="ECO:0000256" key="2">
    <source>
        <dbReference type="SAM" id="Phobius"/>
    </source>
</evidence>
<reference evidence="5 6" key="1">
    <citation type="submission" date="2024-10" db="EMBL/GenBank/DDBJ databases">
        <title>The Natural Products Discovery Center: Release of the First 8490 Sequenced Strains for Exploring Actinobacteria Biosynthetic Diversity.</title>
        <authorList>
            <person name="Kalkreuter E."/>
            <person name="Kautsar S.A."/>
            <person name="Yang D."/>
            <person name="Bader C.D."/>
            <person name="Teijaro C.N."/>
            <person name="Fluegel L."/>
            <person name="Davis C.M."/>
            <person name="Simpson J.R."/>
            <person name="Lauterbach L."/>
            <person name="Steele A.D."/>
            <person name="Gui C."/>
            <person name="Meng S."/>
            <person name="Li G."/>
            <person name="Viehrig K."/>
            <person name="Ye F."/>
            <person name="Su P."/>
            <person name="Kiefer A.F."/>
            <person name="Nichols A."/>
            <person name="Cepeda A.J."/>
            <person name="Yan W."/>
            <person name="Fan B."/>
            <person name="Jiang Y."/>
            <person name="Adhikari A."/>
            <person name="Zheng C.-J."/>
            <person name="Schuster L."/>
            <person name="Cowan T.M."/>
            <person name="Smanski M.J."/>
            <person name="Chevrette M.G."/>
            <person name="De Carvalho L.P.S."/>
            <person name="Shen B."/>
        </authorList>
    </citation>
    <scope>NUCLEOTIDE SEQUENCE [LARGE SCALE GENOMIC DNA]</scope>
    <source>
        <strain evidence="5 6">NPDC001281</strain>
    </source>
</reference>
<feature type="region of interest" description="Disordered" evidence="1">
    <location>
        <begin position="1"/>
        <end position="43"/>
    </location>
</feature>
<dbReference type="Pfam" id="PF13845">
    <property type="entry name" value="Septum_form"/>
    <property type="match status" value="1"/>
</dbReference>
<proteinExistence type="predicted"/>
<comment type="caution">
    <text evidence="5">The sequence shown here is derived from an EMBL/GenBank/DDBJ whole genome shotgun (WGS) entry which is preliminary data.</text>
</comment>
<keyword evidence="2" id="KW-0812">Transmembrane</keyword>
<keyword evidence="2" id="KW-0472">Membrane</keyword>
<feature type="transmembrane region" description="Helical" evidence="2">
    <location>
        <begin position="92"/>
        <end position="117"/>
    </location>
</feature>
<accession>A0ABW6V544</accession>
<name>A0ABW6V544_MICFU</name>
<evidence type="ECO:0000313" key="6">
    <source>
        <dbReference type="Proteomes" id="UP001602119"/>
    </source>
</evidence>
<keyword evidence="6" id="KW-1185">Reference proteome</keyword>
<dbReference type="RefSeq" id="WP_387342155.1">
    <property type="nucleotide sequence ID" value="NZ_JBIAXI010000007.1"/>
</dbReference>
<sequence length="284" mass="28649">MNESPLGPPPASGVPHPPAPGSGPPYPSAPGSGGPGQGYGPGPYGPPPYAGAPYAGAPYAGAPYAGAPYGPGAYPPGNPPPYGAPSAKTNGLAVASLVFGVLGGVPIAVTLGVIALVQIRKRGEQGRAFAIAGLAVSGVWVLLVTLIMAVGAMTSVKRDDSGEITGRGFMNVAELREGDCLNGIADGKVSYTVTATPCSEPHDAEVITQFVLSADSWPGTDAAGDKATSECEKRLARILSDSPKLDRLASFSLYPPDASSWKRDPSVKCLVVDVDGGKLTEKVG</sequence>
<gene>
    <name evidence="5" type="ORF">ACFY05_12815</name>
</gene>
<dbReference type="EMBL" id="JBIAXI010000007">
    <property type="protein sequence ID" value="MFF4773732.1"/>
    <property type="molecule type" value="Genomic_DNA"/>
</dbReference>
<evidence type="ECO:0000256" key="1">
    <source>
        <dbReference type="SAM" id="MobiDB-lite"/>
    </source>
</evidence>
<feature type="transmembrane region" description="Helical" evidence="2">
    <location>
        <begin position="129"/>
        <end position="153"/>
    </location>
</feature>
<protein>
    <submittedName>
        <fullName evidence="5">DUF4190 domain-containing protein</fullName>
    </submittedName>
</protein>
<organism evidence="5 6">
    <name type="scientific">Microtetraspora fusca</name>
    <dbReference type="NCBI Taxonomy" id="1997"/>
    <lineage>
        <taxon>Bacteria</taxon>
        <taxon>Bacillati</taxon>
        <taxon>Actinomycetota</taxon>
        <taxon>Actinomycetes</taxon>
        <taxon>Streptosporangiales</taxon>
        <taxon>Streptosporangiaceae</taxon>
        <taxon>Microtetraspora</taxon>
    </lineage>
</organism>
<feature type="domain" description="Septum formation-related" evidence="4">
    <location>
        <begin position="176"/>
        <end position="263"/>
    </location>
</feature>
<dbReference type="InterPro" id="IPR026004">
    <property type="entry name" value="Septum_form"/>
</dbReference>
<evidence type="ECO:0000313" key="5">
    <source>
        <dbReference type="EMBL" id="MFF4773732.1"/>
    </source>
</evidence>
<evidence type="ECO:0000259" key="3">
    <source>
        <dbReference type="Pfam" id="PF13828"/>
    </source>
</evidence>
<dbReference type="Proteomes" id="UP001602119">
    <property type="component" value="Unassembled WGS sequence"/>
</dbReference>
<feature type="compositionally biased region" description="Pro residues" evidence="1">
    <location>
        <begin position="1"/>
        <end position="28"/>
    </location>
</feature>
<feature type="compositionally biased region" description="Gly residues" evidence="1">
    <location>
        <begin position="31"/>
        <end position="42"/>
    </location>
</feature>
<evidence type="ECO:0000259" key="4">
    <source>
        <dbReference type="Pfam" id="PF13845"/>
    </source>
</evidence>
<keyword evidence="2" id="KW-1133">Transmembrane helix</keyword>